<proteinExistence type="predicted"/>
<feature type="compositionally biased region" description="Low complexity" evidence="1">
    <location>
        <begin position="120"/>
        <end position="139"/>
    </location>
</feature>
<evidence type="ECO:0000313" key="2">
    <source>
        <dbReference type="EMBL" id="KZM70267.1"/>
    </source>
</evidence>
<feature type="compositionally biased region" description="Low complexity" evidence="1">
    <location>
        <begin position="95"/>
        <end position="104"/>
    </location>
</feature>
<gene>
    <name evidence="2" type="ORF">AWN90_06905</name>
    <name evidence="3" type="ORF">AWN90_21080</name>
</gene>
<sequence>MSTPATTTPNANETALHTALAAHPGSTASYLAYIAEMSVSTARSILSRWAADGTAVRTSNPDAPRAGYRWALATDTAADTAPGPAPAAPAPEPATPDTAATPPASGGREPAGADPQATDAAPASGPAPAPAAGSGSTPAQRTKPEKLPSGGLRGMVEDFLRDNPGQDFSPTALKHRLDDIHQRDLSSGAINNALEKLTTLGIARRTSDAPKKWALADGA</sequence>
<dbReference type="EMBL" id="LWGR01000016">
    <property type="protein sequence ID" value="KZM70267.1"/>
    <property type="molecule type" value="Genomic_DNA"/>
</dbReference>
<dbReference type="OrthoDB" id="3623544at2"/>
<evidence type="ECO:0000313" key="4">
    <source>
        <dbReference type="Proteomes" id="UP000076512"/>
    </source>
</evidence>
<dbReference type="AlphaFoldDB" id="A0A164JCF8"/>
<dbReference type="RefSeq" id="WP_067578676.1">
    <property type="nucleotide sequence ID" value="NZ_KV411303.1"/>
</dbReference>
<feature type="region of interest" description="Disordered" evidence="1">
    <location>
        <begin position="52"/>
        <end position="171"/>
    </location>
</feature>
<comment type="caution">
    <text evidence="2">The sequence shown here is derived from an EMBL/GenBank/DDBJ whole genome shotgun (WGS) entry which is preliminary data.</text>
</comment>
<evidence type="ECO:0000313" key="3">
    <source>
        <dbReference type="EMBL" id="KZM74580.1"/>
    </source>
</evidence>
<dbReference type="EMBL" id="LWGR01000004">
    <property type="protein sequence ID" value="KZM74580.1"/>
    <property type="molecule type" value="Genomic_DNA"/>
</dbReference>
<feature type="compositionally biased region" description="Pro residues" evidence="1">
    <location>
        <begin position="83"/>
        <end position="94"/>
    </location>
</feature>
<protein>
    <submittedName>
        <fullName evidence="2">Uncharacterized protein</fullName>
    </submittedName>
</protein>
<reference evidence="2 4" key="1">
    <citation type="submission" date="2016-04" db="EMBL/GenBank/DDBJ databases">
        <authorList>
            <person name="Evans L.H."/>
            <person name="Alamgir A."/>
            <person name="Owens N."/>
            <person name="Weber N.D."/>
            <person name="Virtaneva K."/>
            <person name="Barbian K."/>
            <person name="Babar A."/>
            <person name="Rosenke K."/>
        </authorList>
    </citation>
    <scope>NUCLEOTIDE SEQUENCE [LARGE SCALE GENOMIC DNA]</scope>
    <source>
        <strain evidence="2 4">IFM 0406</strain>
    </source>
</reference>
<dbReference type="STRING" id="455432.AWN90_06905"/>
<feature type="compositionally biased region" description="Low complexity" evidence="1">
    <location>
        <begin position="73"/>
        <end position="82"/>
    </location>
</feature>
<keyword evidence="4" id="KW-1185">Reference proteome</keyword>
<accession>A0A164JCF8</accession>
<evidence type="ECO:0000256" key="1">
    <source>
        <dbReference type="SAM" id="MobiDB-lite"/>
    </source>
</evidence>
<organism evidence="2 4">
    <name type="scientific">Nocardia terpenica</name>
    <dbReference type="NCBI Taxonomy" id="455432"/>
    <lineage>
        <taxon>Bacteria</taxon>
        <taxon>Bacillati</taxon>
        <taxon>Actinomycetota</taxon>
        <taxon>Actinomycetes</taxon>
        <taxon>Mycobacteriales</taxon>
        <taxon>Nocardiaceae</taxon>
        <taxon>Nocardia</taxon>
    </lineage>
</organism>
<name>A0A164JCF8_9NOCA</name>
<dbReference type="Proteomes" id="UP000076512">
    <property type="component" value="Unassembled WGS sequence"/>
</dbReference>